<dbReference type="Proteomes" id="UP000230233">
    <property type="component" value="Chromosome III"/>
</dbReference>
<feature type="compositionally biased region" description="Basic and acidic residues" evidence="1">
    <location>
        <begin position="457"/>
        <end position="476"/>
    </location>
</feature>
<organism evidence="2 3">
    <name type="scientific">Caenorhabditis nigoni</name>
    <dbReference type="NCBI Taxonomy" id="1611254"/>
    <lineage>
        <taxon>Eukaryota</taxon>
        <taxon>Metazoa</taxon>
        <taxon>Ecdysozoa</taxon>
        <taxon>Nematoda</taxon>
        <taxon>Chromadorea</taxon>
        <taxon>Rhabditida</taxon>
        <taxon>Rhabditina</taxon>
        <taxon>Rhabditomorpha</taxon>
        <taxon>Rhabditoidea</taxon>
        <taxon>Rhabditidae</taxon>
        <taxon>Peloderinae</taxon>
        <taxon>Caenorhabditis</taxon>
    </lineage>
</organism>
<comment type="caution">
    <text evidence="2">The sequence shown here is derived from an EMBL/GenBank/DDBJ whole genome shotgun (WGS) entry which is preliminary data.</text>
</comment>
<gene>
    <name evidence="2" type="primary">Cnig_chr_III.g11841</name>
    <name evidence="2" type="ORF">B9Z55_011841</name>
</gene>
<reference evidence="3" key="1">
    <citation type="submission" date="2017-10" db="EMBL/GenBank/DDBJ databases">
        <title>Rapid genome shrinkage in a self-fertile nematode reveals novel sperm competition proteins.</title>
        <authorList>
            <person name="Yin D."/>
            <person name="Schwarz E.M."/>
            <person name="Thomas C.G."/>
            <person name="Felde R.L."/>
            <person name="Korf I.F."/>
            <person name="Cutter A.D."/>
            <person name="Schartner C.M."/>
            <person name="Ralston E.J."/>
            <person name="Meyer B.J."/>
            <person name="Haag E.S."/>
        </authorList>
    </citation>
    <scope>NUCLEOTIDE SEQUENCE [LARGE SCALE GENOMIC DNA]</scope>
    <source>
        <strain evidence="3">JU1422</strain>
    </source>
</reference>
<protein>
    <submittedName>
        <fullName evidence="2">Uncharacterized protein</fullName>
    </submittedName>
</protein>
<feature type="region of interest" description="Disordered" evidence="1">
    <location>
        <begin position="1"/>
        <end position="52"/>
    </location>
</feature>
<keyword evidence="3" id="KW-1185">Reference proteome</keyword>
<accession>A0A2G5ULU5</accession>
<evidence type="ECO:0000313" key="3">
    <source>
        <dbReference type="Proteomes" id="UP000230233"/>
    </source>
</evidence>
<evidence type="ECO:0000313" key="2">
    <source>
        <dbReference type="EMBL" id="PIC40535.1"/>
    </source>
</evidence>
<feature type="compositionally biased region" description="Low complexity" evidence="1">
    <location>
        <begin position="15"/>
        <end position="32"/>
    </location>
</feature>
<feature type="compositionally biased region" description="Basic and acidic residues" evidence="1">
    <location>
        <begin position="528"/>
        <end position="551"/>
    </location>
</feature>
<feature type="region of interest" description="Disordered" evidence="1">
    <location>
        <begin position="413"/>
        <end position="588"/>
    </location>
</feature>
<evidence type="ECO:0000256" key="1">
    <source>
        <dbReference type="SAM" id="MobiDB-lite"/>
    </source>
</evidence>
<feature type="compositionally biased region" description="Low complexity" evidence="1">
    <location>
        <begin position="434"/>
        <end position="455"/>
    </location>
</feature>
<dbReference type="EMBL" id="PDUG01000003">
    <property type="protein sequence ID" value="PIC40535.1"/>
    <property type="molecule type" value="Genomic_DNA"/>
</dbReference>
<dbReference type="AlphaFoldDB" id="A0A2G5ULU5"/>
<feature type="compositionally biased region" description="Basic residues" evidence="1">
    <location>
        <begin position="561"/>
        <end position="573"/>
    </location>
</feature>
<feature type="compositionally biased region" description="Basic and acidic residues" evidence="1">
    <location>
        <begin position="413"/>
        <end position="433"/>
    </location>
</feature>
<dbReference type="STRING" id="1611254.A0A2G5ULU5"/>
<name>A0A2G5ULU5_9PELO</name>
<dbReference type="OrthoDB" id="10686785at2759"/>
<sequence>MSQMIPVIGVPPVPNAQQKQKNPVQNQQNQQKPPKRASRIKAAASVPKKAVKQQKEKSYEVFEDNNIKLKTSTGMSKSENGTFAMREGAKLTAYEKKALELWLNSNKLLDPNATDKMKKKHLFRHRLIWLLNKPFVLRNTKNGEFSSIMIEKMKEAVEKIEKKSTVNAVKAEEKSVQLKIAKLMDKDFGSDKNDRDCQRIGNSYGEDSMTPMGYQFLKDDWIESQKPWKKLEVKASPDMLSPAMMSQWQAPPTSQMMPLQYPAMASSYGTSQSSFPYQTNSAFFAPPAAAQPAFLTPSAPSMASTAPVTPPSTDFYGAPEPGYVSQYRQAFPATSPPVDISQNFSIPPQPSYDQFSTSSARLEASEEELIRQKRLLEIEEELCRINAKKAQMQMEEEIRMREYELAMKQKSMIEKERQLRDYEDRRSVERDYESSSSRNRRSSSPPSRHYSSSSSSRHRDDYYDSYHRRSSDRQRDTYLTSSSSSSTNPRGSYEIGIPDNVGRRLGGQLQQRQQQKRNEMMGMMLPRGEAEDRYDSLKRSADGGNHRESHNGNRSTMNHPPAKRQRTRTRKRADRGEVQMEAISDDEQ</sequence>
<proteinExistence type="predicted"/>